<keyword evidence="1" id="KW-1133">Transmembrane helix</keyword>
<keyword evidence="1" id="KW-0812">Transmembrane</keyword>
<sequence length="40" mass="4048">MTSNSGILPAIAVYGGGVLISYVAGFIITGLFGCKNVDLD</sequence>
<protein>
    <submittedName>
        <fullName evidence="2">PTS N-acetylglucosamine transporter subunit IIBC</fullName>
    </submittedName>
</protein>
<reference evidence="2 3" key="1">
    <citation type="submission" date="2017-06" db="EMBL/GenBank/DDBJ databases">
        <title>Salmonella reference genomes for public health.</title>
        <authorList>
            <person name="Robertson J."/>
            <person name="Yoshida C."/>
            <person name="Gurnik S."/>
            <person name="Nash J."/>
        </authorList>
    </citation>
    <scope>NUCLEOTIDE SEQUENCE [LARGE SCALE GENOMIC DNA]</scope>
    <source>
        <strain evidence="2 3">1315K</strain>
    </source>
</reference>
<name>A0A6C7C352_SALER</name>
<dbReference type="AlphaFoldDB" id="A0A6C7C352"/>
<feature type="transmembrane region" description="Helical" evidence="1">
    <location>
        <begin position="6"/>
        <end position="34"/>
    </location>
</feature>
<gene>
    <name evidence="2" type="ORF">LFZ47_05240</name>
</gene>
<evidence type="ECO:0000256" key="1">
    <source>
        <dbReference type="SAM" id="Phobius"/>
    </source>
</evidence>
<accession>A0A6C7C352</accession>
<proteinExistence type="predicted"/>
<organism evidence="2 3">
    <name type="scientific">Salmonella enterica subsp. salamae serovar 55:k:z39 str. 1315K</name>
    <dbReference type="NCBI Taxonomy" id="1243602"/>
    <lineage>
        <taxon>Bacteria</taxon>
        <taxon>Pseudomonadati</taxon>
        <taxon>Pseudomonadota</taxon>
        <taxon>Gammaproteobacteria</taxon>
        <taxon>Enterobacterales</taxon>
        <taxon>Enterobacteriaceae</taxon>
        <taxon>Salmonella</taxon>
    </lineage>
</organism>
<dbReference type="EMBL" id="CP022139">
    <property type="protein sequence ID" value="ASG87030.1"/>
    <property type="molecule type" value="Genomic_DNA"/>
</dbReference>
<evidence type="ECO:0000313" key="3">
    <source>
        <dbReference type="Proteomes" id="UP000198067"/>
    </source>
</evidence>
<keyword evidence="1" id="KW-0472">Membrane</keyword>
<evidence type="ECO:0000313" key="2">
    <source>
        <dbReference type="EMBL" id="ASG87030.1"/>
    </source>
</evidence>
<dbReference type="Proteomes" id="UP000198067">
    <property type="component" value="Chromosome"/>
</dbReference>